<dbReference type="Proteomes" id="UP000298170">
    <property type="component" value="Unassembled WGS sequence"/>
</dbReference>
<comment type="similarity">
    <text evidence="1">Belongs to the FemABX family.</text>
</comment>
<evidence type="ECO:0000256" key="5">
    <source>
        <dbReference type="ARBA" id="ARBA00023315"/>
    </source>
</evidence>
<name>A0A4R9AJG0_9MICO</name>
<comment type="caution">
    <text evidence="8">The sequence shown here is derived from an EMBL/GenBank/DDBJ whole genome shotgun (WGS) entry which is preliminary data.</text>
</comment>
<proteinExistence type="inferred from homology"/>
<evidence type="ECO:0000313" key="8">
    <source>
        <dbReference type="EMBL" id="TFD63140.1"/>
    </source>
</evidence>
<dbReference type="OrthoDB" id="9785911at2"/>
<dbReference type="Pfam" id="PF13480">
    <property type="entry name" value="Acetyltransf_6"/>
    <property type="match status" value="1"/>
</dbReference>
<dbReference type="InterPro" id="IPR050644">
    <property type="entry name" value="PG_Glycine_Bridge_Synth"/>
</dbReference>
<dbReference type="EMBL" id="SOHJ01000001">
    <property type="protein sequence ID" value="TFD63140.1"/>
    <property type="molecule type" value="Genomic_DNA"/>
</dbReference>
<evidence type="ECO:0000256" key="6">
    <source>
        <dbReference type="ARBA" id="ARBA00023316"/>
    </source>
</evidence>
<evidence type="ECO:0000259" key="7">
    <source>
        <dbReference type="Pfam" id="PF13480"/>
    </source>
</evidence>
<evidence type="ECO:0000256" key="1">
    <source>
        <dbReference type="ARBA" id="ARBA00009943"/>
    </source>
</evidence>
<evidence type="ECO:0000313" key="9">
    <source>
        <dbReference type="Proteomes" id="UP000298170"/>
    </source>
</evidence>
<dbReference type="PANTHER" id="PTHR36174:SF1">
    <property type="entry name" value="LIPID II:GLYCINE GLYCYLTRANSFERASE"/>
    <property type="match status" value="1"/>
</dbReference>
<feature type="domain" description="BioF2-like acetyltransferase" evidence="7">
    <location>
        <begin position="175"/>
        <end position="316"/>
    </location>
</feature>
<dbReference type="AlphaFoldDB" id="A0A4R9AJG0"/>
<evidence type="ECO:0000256" key="3">
    <source>
        <dbReference type="ARBA" id="ARBA00022960"/>
    </source>
</evidence>
<keyword evidence="5" id="KW-0012">Acyltransferase</keyword>
<evidence type="ECO:0000256" key="4">
    <source>
        <dbReference type="ARBA" id="ARBA00022984"/>
    </source>
</evidence>
<dbReference type="PANTHER" id="PTHR36174">
    <property type="entry name" value="LIPID II:GLYCINE GLYCYLTRANSFERASE"/>
    <property type="match status" value="1"/>
</dbReference>
<keyword evidence="9" id="KW-1185">Reference proteome</keyword>
<dbReference type="SUPFAM" id="SSF55729">
    <property type="entry name" value="Acyl-CoA N-acyltransferases (Nat)"/>
    <property type="match status" value="1"/>
</dbReference>
<dbReference type="InterPro" id="IPR016181">
    <property type="entry name" value="Acyl_CoA_acyltransferase"/>
</dbReference>
<dbReference type="GO" id="GO:0009252">
    <property type="term" value="P:peptidoglycan biosynthetic process"/>
    <property type="evidence" value="ECO:0007669"/>
    <property type="project" value="UniProtKB-KW"/>
</dbReference>
<organism evidence="8 9">
    <name type="scientific">Cryobacterium suzukii</name>
    <dbReference type="NCBI Taxonomy" id="1259198"/>
    <lineage>
        <taxon>Bacteria</taxon>
        <taxon>Bacillati</taxon>
        <taxon>Actinomycetota</taxon>
        <taxon>Actinomycetes</taxon>
        <taxon>Micrococcales</taxon>
        <taxon>Microbacteriaceae</taxon>
        <taxon>Cryobacterium</taxon>
    </lineage>
</organism>
<dbReference type="InterPro" id="IPR038740">
    <property type="entry name" value="BioF2-like_GNAT_dom"/>
</dbReference>
<evidence type="ECO:0000256" key="2">
    <source>
        <dbReference type="ARBA" id="ARBA00022679"/>
    </source>
</evidence>
<dbReference type="Gene3D" id="3.40.630.30">
    <property type="match status" value="1"/>
</dbReference>
<sequence>MSEMSVQHGGARSSFRVLNAADTADAAAWLRLWEQWPGREVHAHPGYASLFSNEHTDAFCACLSSRGGTVLFPFLLRAVPDELTAGKAPAGLHDITTPYGYGGAFCWGPESADLAAEFWAAFDSWGRTRQVVSEFIRFSLRPEIVLPYPGTVEVRQDNIVRGLDLSPDDLWMDFQHKVRKNVRKAERSGVEVIADPEGSRFEDFFRIYEATMDRRHADAAHCFSRSFFENIHENLAGQYIYFHASHEGKVISTELVLVSAETVYSFLGGTMSEYFELRPNDLLKYRVMLWSIDHGLRDYVLGGGYSPNDGTFRYKRAFAPSGSRPFRVGMRVLQPDAYLQLLSTTAAECAIPGYFPAYRRREHVIEL</sequence>
<dbReference type="GO" id="GO:0071555">
    <property type="term" value="P:cell wall organization"/>
    <property type="evidence" value="ECO:0007669"/>
    <property type="project" value="UniProtKB-KW"/>
</dbReference>
<dbReference type="InterPro" id="IPR003447">
    <property type="entry name" value="FEMABX"/>
</dbReference>
<keyword evidence="6" id="KW-0961">Cell wall biogenesis/degradation</keyword>
<reference evidence="8 9" key="1">
    <citation type="submission" date="2019-03" db="EMBL/GenBank/DDBJ databases">
        <title>Genomics of glacier-inhabiting Cryobacterium strains.</title>
        <authorList>
            <person name="Liu Q."/>
            <person name="Xin Y.-H."/>
        </authorList>
    </citation>
    <scope>NUCLEOTIDE SEQUENCE [LARGE SCALE GENOMIC DNA]</scope>
    <source>
        <strain evidence="8 9">Sr39</strain>
    </source>
</reference>
<protein>
    <submittedName>
        <fullName evidence="8">GNAT family N-acetyltransferase</fullName>
    </submittedName>
</protein>
<dbReference type="PROSITE" id="PS51191">
    <property type="entry name" value="FEMABX"/>
    <property type="match status" value="1"/>
</dbReference>
<dbReference type="GO" id="GO:0008360">
    <property type="term" value="P:regulation of cell shape"/>
    <property type="evidence" value="ECO:0007669"/>
    <property type="project" value="UniProtKB-KW"/>
</dbReference>
<accession>A0A4R9AJG0</accession>
<dbReference type="GO" id="GO:0016755">
    <property type="term" value="F:aminoacyltransferase activity"/>
    <property type="evidence" value="ECO:0007669"/>
    <property type="project" value="InterPro"/>
</dbReference>
<keyword evidence="3" id="KW-0133">Cell shape</keyword>
<gene>
    <name evidence="8" type="ORF">E3T39_00045</name>
</gene>
<keyword evidence="4" id="KW-0573">Peptidoglycan synthesis</keyword>
<keyword evidence="2 8" id="KW-0808">Transferase</keyword>